<organism evidence="11 12">
    <name type="scientific">Roseospirillum parvum</name>
    <dbReference type="NCBI Taxonomy" id="83401"/>
    <lineage>
        <taxon>Bacteria</taxon>
        <taxon>Pseudomonadati</taxon>
        <taxon>Pseudomonadota</taxon>
        <taxon>Alphaproteobacteria</taxon>
        <taxon>Rhodospirillales</taxon>
        <taxon>Rhodospirillaceae</taxon>
        <taxon>Roseospirillum</taxon>
    </lineage>
</organism>
<keyword evidence="4 8" id="KW-0564">Palmitate</keyword>
<dbReference type="PANTHER" id="PTHR30329">
    <property type="entry name" value="STATOR ELEMENT OF FLAGELLAR MOTOR COMPLEX"/>
    <property type="match status" value="1"/>
</dbReference>
<dbReference type="Gene3D" id="3.30.1330.60">
    <property type="entry name" value="OmpA-like domain"/>
    <property type="match status" value="1"/>
</dbReference>
<evidence type="ECO:0000256" key="8">
    <source>
        <dbReference type="HAMAP-Rule" id="MF_02204"/>
    </source>
</evidence>
<dbReference type="InterPro" id="IPR006665">
    <property type="entry name" value="OmpA-like"/>
</dbReference>
<dbReference type="InterPro" id="IPR006664">
    <property type="entry name" value="OMP_bac"/>
</dbReference>
<keyword evidence="1 8" id="KW-0132">Cell division</keyword>
<keyword evidence="2 8" id="KW-0732">Signal</keyword>
<keyword evidence="6 8" id="KW-0449">Lipoprotein</keyword>
<evidence type="ECO:0000256" key="6">
    <source>
        <dbReference type="ARBA" id="ARBA00023288"/>
    </source>
</evidence>
<dbReference type="InterPro" id="IPR050330">
    <property type="entry name" value="Bact_OuterMem_StrucFunc"/>
</dbReference>
<dbReference type="GO" id="GO:0009279">
    <property type="term" value="C:cell outer membrane"/>
    <property type="evidence" value="ECO:0007669"/>
    <property type="project" value="UniProtKB-SubCell"/>
</dbReference>
<evidence type="ECO:0000313" key="11">
    <source>
        <dbReference type="EMBL" id="SDG85794.1"/>
    </source>
</evidence>
<evidence type="ECO:0000256" key="7">
    <source>
        <dbReference type="ARBA" id="ARBA00023306"/>
    </source>
</evidence>
<dbReference type="Pfam" id="PF00691">
    <property type="entry name" value="OmpA"/>
    <property type="match status" value="1"/>
</dbReference>
<dbReference type="AlphaFoldDB" id="A0A1G7XNK7"/>
<dbReference type="STRING" id="83401.SAMN05421742_10345"/>
<feature type="region of interest" description="Disordered" evidence="9">
    <location>
        <begin position="20"/>
        <end position="55"/>
    </location>
</feature>
<dbReference type="NCBIfam" id="TIGR02802">
    <property type="entry name" value="Pal_lipo"/>
    <property type="match status" value="1"/>
</dbReference>
<dbReference type="PRINTS" id="PR01021">
    <property type="entry name" value="OMPADOMAIN"/>
</dbReference>
<dbReference type="CDD" id="cd07185">
    <property type="entry name" value="OmpA_C-like"/>
    <property type="match status" value="1"/>
</dbReference>
<gene>
    <name evidence="8" type="primary">pal</name>
    <name evidence="11" type="ORF">SAMN05421742_10345</name>
</gene>
<dbReference type="HAMAP" id="MF_02204">
    <property type="entry name" value="Pal"/>
    <property type="match status" value="1"/>
</dbReference>
<evidence type="ECO:0000256" key="3">
    <source>
        <dbReference type="ARBA" id="ARBA00023136"/>
    </source>
</evidence>
<evidence type="ECO:0000256" key="9">
    <source>
        <dbReference type="SAM" id="MobiDB-lite"/>
    </source>
</evidence>
<feature type="compositionally biased region" description="Low complexity" evidence="9">
    <location>
        <begin position="20"/>
        <end position="47"/>
    </location>
</feature>
<keyword evidence="5 8" id="KW-0998">Cell outer membrane</keyword>
<accession>A0A1G7XNK7</accession>
<comment type="subunit">
    <text evidence="8">The Tol-Pal system is composed of five core proteins: the inner membrane proteins TolA, TolQ and TolR, the periplasmic protein TolB and the outer membrane protein Pal. They form a network linking the inner and outer membranes and the peptidoglycan layer.</text>
</comment>
<evidence type="ECO:0000259" key="10">
    <source>
        <dbReference type="PROSITE" id="PS51123"/>
    </source>
</evidence>
<evidence type="ECO:0000313" key="12">
    <source>
        <dbReference type="Proteomes" id="UP000217076"/>
    </source>
</evidence>
<evidence type="ECO:0000256" key="4">
    <source>
        <dbReference type="ARBA" id="ARBA00023139"/>
    </source>
</evidence>
<name>A0A1G7XNK7_9PROT</name>
<evidence type="ECO:0000256" key="5">
    <source>
        <dbReference type="ARBA" id="ARBA00023237"/>
    </source>
</evidence>
<comment type="subcellular location">
    <subcellularLocation>
        <location evidence="8">Cell outer membrane</location>
        <topology evidence="8">Lipid-anchor</topology>
    </subcellularLocation>
</comment>
<proteinExistence type="inferred from homology"/>
<keyword evidence="12" id="KW-1185">Reference proteome</keyword>
<dbReference type="InterPro" id="IPR014169">
    <property type="entry name" value="Pal_lipo_C"/>
</dbReference>
<dbReference type="RefSeq" id="WP_092616660.1">
    <property type="nucleotide sequence ID" value="NZ_FNCV01000003.1"/>
</dbReference>
<evidence type="ECO:0000256" key="1">
    <source>
        <dbReference type="ARBA" id="ARBA00022618"/>
    </source>
</evidence>
<comment type="similarity">
    <text evidence="8">Belongs to the Pal lipoprotein family.</text>
</comment>
<dbReference type="PROSITE" id="PS51257">
    <property type="entry name" value="PROKAR_LIPOPROTEIN"/>
    <property type="match status" value="1"/>
</dbReference>
<feature type="domain" description="OmpA-like" evidence="10">
    <location>
        <begin position="58"/>
        <end position="172"/>
    </location>
</feature>
<dbReference type="OrthoDB" id="9809164at2"/>
<dbReference type="Proteomes" id="UP000217076">
    <property type="component" value="Unassembled WGS sequence"/>
</dbReference>
<keyword evidence="7 8" id="KW-0131">Cell cycle</keyword>
<dbReference type="InterPro" id="IPR036737">
    <property type="entry name" value="OmpA-like_sf"/>
</dbReference>
<evidence type="ECO:0000256" key="2">
    <source>
        <dbReference type="ARBA" id="ARBA00022729"/>
    </source>
</evidence>
<dbReference type="EMBL" id="FNCV01000003">
    <property type="protein sequence ID" value="SDG85794.1"/>
    <property type="molecule type" value="Genomic_DNA"/>
</dbReference>
<dbReference type="PANTHER" id="PTHR30329:SF21">
    <property type="entry name" value="LIPOPROTEIN YIAD-RELATED"/>
    <property type="match status" value="1"/>
</dbReference>
<protein>
    <recommendedName>
        <fullName evidence="8">Peptidoglycan-associated lipoprotein</fullName>
        <shortName evidence="8">PAL</shortName>
    </recommendedName>
</protein>
<comment type="function">
    <text evidence="8">Part of the Tol-Pal system, which plays a role in outer membrane invagination during cell division and is important for maintaining outer membrane integrity.</text>
</comment>
<sequence>MKLRFVSVVAAATLLAACSTGPEEGTETTTGGTQQPTQTQQTTTQQPAQPSGPVAGSVEEFVQRVGSTVYFDLDQSSLKPDGMATLRAQAEWLKRYPGFTIRVEGNCDERGTREYNLALGERRANSAREYLIAQGVDPNRVETVSYGKERPVCVESTESCWARNRNATSALR</sequence>
<dbReference type="GO" id="GO:0051301">
    <property type="term" value="P:cell division"/>
    <property type="evidence" value="ECO:0007669"/>
    <property type="project" value="UniProtKB-UniRule"/>
</dbReference>
<keyword evidence="3 8" id="KW-0472">Membrane</keyword>
<dbReference type="InterPro" id="IPR039001">
    <property type="entry name" value="Pal"/>
</dbReference>
<dbReference type="PROSITE" id="PS51123">
    <property type="entry name" value="OMPA_2"/>
    <property type="match status" value="1"/>
</dbReference>
<dbReference type="SUPFAM" id="SSF103088">
    <property type="entry name" value="OmpA-like"/>
    <property type="match status" value="1"/>
</dbReference>
<reference evidence="12" key="1">
    <citation type="submission" date="2016-10" db="EMBL/GenBank/DDBJ databases">
        <authorList>
            <person name="Varghese N."/>
            <person name="Submissions S."/>
        </authorList>
    </citation>
    <scope>NUCLEOTIDE SEQUENCE [LARGE SCALE GENOMIC DNA]</scope>
    <source>
        <strain evidence="12">930I</strain>
    </source>
</reference>